<dbReference type="RefSeq" id="WP_152862153.1">
    <property type="nucleotide sequence ID" value="NZ_VMNX01000036.1"/>
</dbReference>
<proteinExistence type="predicted"/>
<dbReference type="PANTHER" id="PTHR43818">
    <property type="entry name" value="BCDNA.GH03377"/>
    <property type="match status" value="1"/>
</dbReference>
<dbReference type="GO" id="GO:0000166">
    <property type="term" value="F:nucleotide binding"/>
    <property type="evidence" value="ECO:0007669"/>
    <property type="project" value="InterPro"/>
</dbReference>
<dbReference type="PANTHER" id="PTHR43818:SF11">
    <property type="entry name" value="BCDNA.GH03377"/>
    <property type="match status" value="1"/>
</dbReference>
<keyword evidence="1" id="KW-0560">Oxidoreductase</keyword>
<dbReference type="InterPro" id="IPR050463">
    <property type="entry name" value="Gfo/Idh/MocA_oxidrdct_glycsds"/>
</dbReference>
<dbReference type="InterPro" id="IPR055170">
    <property type="entry name" value="GFO_IDH_MocA-like_dom"/>
</dbReference>
<evidence type="ECO:0000256" key="2">
    <source>
        <dbReference type="SAM" id="MobiDB-lite"/>
    </source>
</evidence>
<evidence type="ECO:0000313" key="5">
    <source>
        <dbReference type="EMBL" id="MPY49412.1"/>
    </source>
</evidence>
<dbReference type="SUPFAM" id="SSF55347">
    <property type="entry name" value="Glyceraldehyde-3-phosphate dehydrogenase-like, C-terminal domain"/>
    <property type="match status" value="1"/>
</dbReference>
<keyword evidence="6" id="KW-1185">Reference proteome</keyword>
<name>A0A5N8WQI5_9ACTN</name>
<dbReference type="InterPro" id="IPR000683">
    <property type="entry name" value="Gfo/Idh/MocA-like_OxRdtase_N"/>
</dbReference>
<dbReference type="Pfam" id="PF22725">
    <property type="entry name" value="GFO_IDH_MocA_C3"/>
    <property type="match status" value="1"/>
</dbReference>
<feature type="compositionally biased region" description="Low complexity" evidence="2">
    <location>
        <begin position="12"/>
        <end position="23"/>
    </location>
</feature>
<comment type="caution">
    <text evidence="5">The sequence shown here is derived from an EMBL/GenBank/DDBJ whole genome shotgun (WGS) entry which is preliminary data.</text>
</comment>
<dbReference type="EMBL" id="VMNX01000036">
    <property type="protein sequence ID" value="MPY49412.1"/>
    <property type="molecule type" value="Genomic_DNA"/>
</dbReference>
<dbReference type="InterPro" id="IPR036291">
    <property type="entry name" value="NAD(P)-bd_dom_sf"/>
</dbReference>
<sequence>MGQPQQPDEAEAGAATPATAGAAVTAEADTGAGDGADATVAKPSLGVGMVGYAFMGAAHSQGWRTVGRVFDLPSRPVLAAICGRDATAVRSAADRHGWAAAETDWRALIERDDVDVVDICTPGDSHAEIALAALAAGKHVLCEKPLANTVAEAEAMVEAAESAYQRGQLAMVGFNYRRVPATALARRMVAEGRIGTLRHVRVTYLQDWLVDPEFPLTWRLRKESAGSGSLGDLGAHIVDLAQYLAGERLAGVSALTETFVRERPLPVGATSGLAAVSSAGTGPVTVDDAALFTGRFTSGALASFEATRYATGRKNALRIELNGERGSLAFDLERLNELAYHDATEPGEHAGFRRILVTEPDHPYLDAWWPPGHGLGYEHSFIHQARDLVHAIAEGRSPEPSFADGLQVQRVLAAVEESAEKNSVYTPIAV</sequence>
<evidence type="ECO:0000259" key="4">
    <source>
        <dbReference type="Pfam" id="PF22725"/>
    </source>
</evidence>
<feature type="domain" description="GFO/IDH/MocA-like oxidoreductase" evidence="4">
    <location>
        <begin position="184"/>
        <end position="328"/>
    </location>
</feature>
<feature type="domain" description="Gfo/Idh/MocA-like oxidoreductase N-terminal" evidence="3">
    <location>
        <begin position="46"/>
        <end position="164"/>
    </location>
</feature>
<dbReference type="Proteomes" id="UP000373149">
    <property type="component" value="Unassembled WGS sequence"/>
</dbReference>
<accession>A0A5N8WQI5</accession>
<dbReference type="Gene3D" id="3.40.50.720">
    <property type="entry name" value="NAD(P)-binding Rossmann-like Domain"/>
    <property type="match status" value="1"/>
</dbReference>
<organism evidence="5 6">
    <name type="scientific">Streptomyces acidicola</name>
    <dbReference type="NCBI Taxonomy" id="2596892"/>
    <lineage>
        <taxon>Bacteria</taxon>
        <taxon>Bacillati</taxon>
        <taxon>Actinomycetota</taxon>
        <taxon>Actinomycetes</taxon>
        <taxon>Kitasatosporales</taxon>
        <taxon>Streptomycetaceae</taxon>
        <taxon>Streptomyces</taxon>
    </lineage>
</organism>
<reference evidence="5 6" key="1">
    <citation type="submission" date="2019-09" db="EMBL/GenBank/DDBJ databases">
        <authorList>
            <person name="Duangmal K."/>
            <person name="Teo W.F.A."/>
            <person name="Lipun K."/>
        </authorList>
    </citation>
    <scope>NUCLEOTIDE SEQUENCE [LARGE SCALE GENOMIC DNA]</scope>
    <source>
        <strain evidence="5 6">K1PN6</strain>
    </source>
</reference>
<evidence type="ECO:0000256" key="1">
    <source>
        <dbReference type="ARBA" id="ARBA00023002"/>
    </source>
</evidence>
<evidence type="ECO:0000259" key="3">
    <source>
        <dbReference type="Pfam" id="PF01408"/>
    </source>
</evidence>
<dbReference type="SUPFAM" id="SSF51735">
    <property type="entry name" value="NAD(P)-binding Rossmann-fold domains"/>
    <property type="match status" value="1"/>
</dbReference>
<dbReference type="Gene3D" id="3.30.360.10">
    <property type="entry name" value="Dihydrodipicolinate Reductase, domain 2"/>
    <property type="match status" value="1"/>
</dbReference>
<dbReference type="GO" id="GO:0016491">
    <property type="term" value="F:oxidoreductase activity"/>
    <property type="evidence" value="ECO:0007669"/>
    <property type="project" value="UniProtKB-KW"/>
</dbReference>
<gene>
    <name evidence="5" type="ORF">FPZ41_12850</name>
</gene>
<evidence type="ECO:0000313" key="6">
    <source>
        <dbReference type="Proteomes" id="UP000373149"/>
    </source>
</evidence>
<dbReference type="Pfam" id="PF01408">
    <property type="entry name" value="GFO_IDH_MocA"/>
    <property type="match status" value="1"/>
</dbReference>
<dbReference type="AlphaFoldDB" id="A0A5N8WQI5"/>
<feature type="region of interest" description="Disordered" evidence="2">
    <location>
        <begin position="1"/>
        <end position="23"/>
    </location>
</feature>
<protein>
    <submittedName>
        <fullName evidence="5">Gfo/Idh/MocA family oxidoreductase</fullName>
    </submittedName>
</protein>